<dbReference type="NCBIfam" id="TIGR00337">
    <property type="entry name" value="PyrG"/>
    <property type="match status" value="1"/>
</dbReference>
<comment type="catalytic activity">
    <reaction evidence="11">
        <text>UTP + NH4(+) + ATP = CTP + ADP + phosphate + 2 H(+)</text>
        <dbReference type="Rhea" id="RHEA:16597"/>
        <dbReference type="ChEBI" id="CHEBI:15378"/>
        <dbReference type="ChEBI" id="CHEBI:28938"/>
        <dbReference type="ChEBI" id="CHEBI:30616"/>
        <dbReference type="ChEBI" id="CHEBI:37563"/>
        <dbReference type="ChEBI" id="CHEBI:43474"/>
        <dbReference type="ChEBI" id="CHEBI:46398"/>
        <dbReference type="ChEBI" id="CHEBI:456216"/>
    </reaction>
</comment>
<dbReference type="Pfam" id="PF06418">
    <property type="entry name" value="CTP_synth_N"/>
    <property type="match status" value="1"/>
</dbReference>
<evidence type="ECO:0000313" key="15">
    <source>
        <dbReference type="Proteomes" id="UP000623678"/>
    </source>
</evidence>
<dbReference type="FunFam" id="3.40.50.300:FF:000009">
    <property type="entry name" value="CTP synthase"/>
    <property type="match status" value="1"/>
</dbReference>
<dbReference type="PANTHER" id="PTHR11550">
    <property type="entry name" value="CTP SYNTHASE"/>
    <property type="match status" value="1"/>
</dbReference>
<dbReference type="InterPro" id="IPR004468">
    <property type="entry name" value="CTP_synthase"/>
</dbReference>
<comment type="miscellaneous">
    <text evidence="11">CTPSs have evolved a hybrid strategy for distinguishing between UTP and CTP. The overlapping regions of the product feedback inhibitory and substrate sites recognize a common feature in both compounds, the triphosphate moiety. To differentiate isosteric substrate and product pyrimidine rings, an additional pocket far from the expected kinase/ligase catalytic site, specifically recognizes the cytosine and ribose portions of the product inhibitor.</text>
</comment>
<feature type="binding site" evidence="11">
    <location>
        <position position="406"/>
    </location>
    <ligand>
        <name>L-glutamine</name>
        <dbReference type="ChEBI" id="CHEBI:58359"/>
    </ligand>
</feature>
<feature type="binding site" evidence="11">
    <location>
        <position position="55"/>
    </location>
    <ligand>
        <name>L-glutamine</name>
        <dbReference type="ChEBI" id="CHEBI:58359"/>
    </ligand>
</feature>
<dbReference type="GO" id="GO:0019856">
    <property type="term" value="P:pyrimidine nucleobase biosynthetic process"/>
    <property type="evidence" value="ECO:0007669"/>
    <property type="project" value="TreeGrafter"/>
</dbReference>
<feature type="domain" description="Glutamine amidotransferase" evidence="12">
    <location>
        <begin position="303"/>
        <end position="527"/>
    </location>
</feature>
<evidence type="ECO:0000256" key="7">
    <source>
        <dbReference type="ARBA" id="ARBA00022842"/>
    </source>
</evidence>
<dbReference type="Gene3D" id="3.40.50.880">
    <property type="match status" value="1"/>
</dbReference>
<dbReference type="FunFam" id="3.40.50.880:FF:000002">
    <property type="entry name" value="CTP synthase"/>
    <property type="match status" value="1"/>
</dbReference>
<evidence type="ECO:0000256" key="5">
    <source>
        <dbReference type="ARBA" id="ARBA00022741"/>
    </source>
</evidence>
<feature type="region of interest" description="Amidoligase domain" evidence="11">
    <location>
        <begin position="1"/>
        <end position="268"/>
    </location>
</feature>
<keyword evidence="4 11" id="KW-0479">Metal-binding</keyword>
<comment type="pathway">
    <text evidence="1 11">Pyrimidine metabolism; CTP biosynthesis via de novo pathway; CTP from UDP: step 2/2.</text>
</comment>
<evidence type="ECO:0000256" key="11">
    <source>
        <dbReference type="HAMAP-Rule" id="MF_01227"/>
    </source>
</evidence>
<evidence type="ECO:0000313" key="14">
    <source>
        <dbReference type="EMBL" id="MBC8586339.1"/>
    </source>
</evidence>
<dbReference type="GO" id="GO:0003883">
    <property type="term" value="F:CTP synthase activity"/>
    <property type="evidence" value="ECO:0007669"/>
    <property type="project" value="UniProtKB-UniRule"/>
</dbReference>
<feature type="domain" description="CTP synthase N-terminal" evidence="13">
    <location>
        <begin position="4"/>
        <end position="268"/>
    </location>
</feature>
<dbReference type="RefSeq" id="WP_262396061.1">
    <property type="nucleotide sequence ID" value="NZ_JACRTD010000010.1"/>
</dbReference>
<keyword evidence="8 11" id="KW-0315">Glutamine amidotransferase</keyword>
<dbReference type="EC" id="6.3.4.2" evidence="11"/>
<protein>
    <recommendedName>
        <fullName evidence="11">CTP synthase</fullName>
        <ecNumber evidence="11">6.3.4.2</ecNumber>
    </recommendedName>
    <alternativeName>
        <fullName evidence="11">Cytidine 5'-triphosphate synthase</fullName>
    </alternativeName>
    <alternativeName>
        <fullName evidence="11">Cytidine triphosphate synthetase</fullName>
        <shortName evidence="11">CTP synthetase</shortName>
        <shortName evidence="11">CTPS</shortName>
    </alternativeName>
    <alternativeName>
        <fullName evidence="11">UTP--ammonia ligase</fullName>
    </alternativeName>
</protein>
<dbReference type="NCBIfam" id="NF003792">
    <property type="entry name" value="PRK05380.1"/>
    <property type="match status" value="1"/>
</dbReference>
<feature type="binding site" evidence="11">
    <location>
        <begin position="189"/>
        <end position="194"/>
    </location>
    <ligand>
        <name>UTP</name>
        <dbReference type="ChEBI" id="CHEBI:46398"/>
    </ligand>
</feature>
<feature type="binding site" evidence="11">
    <location>
        <begin position="383"/>
        <end position="386"/>
    </location>
    <ligand>
        <name>L-glutamine</name>
        <dbReference type="ChEBI" id="CHEBI:58359"/>
    </ligand>
</feature>
<feature type="binding site" evidence="11">
    <location>
        <position position="463"/>
    </location>
    <ligand>
        <name>L-glutamine</name>
        <dbReference type="ChEBI" id="CHEBI:58359"/>
    </ligand>
</feature>
<accession>A0A926ETS1</accession>
<organism evidence="14 15">
    <name type="scientific">Youxingia wuxianensis</name>
    <dbReference type="NCBI Taxonomy" id="2763678"/>
    <lineage>
        <taxon>Bacteria</taxon>
        <taxon>Bacillati</taxon>
        <taxon>Bacillota</taxon>
        <taxon>Clostridia</taxon>
        <taxon>Eubacteriales</taxon>
        <taxon>Oscillospiraceae</taxon>
        <taxon>Youxingia</taxon>
    </lineage>
</organism>
<feature type="binding site" evidence="11">
    <location>
        <position position="72"/>
    </location>
    <ligand>
        <name>ATP</name>
        <dbReference type="ChEBI" id="CHEBI:30616"/>
    </ligand>
</feature>
<comment type="activity regulation">
    <text evidence="11">Allosterically activated by GTP, when glutamine is the substrate; GTP has no effect on the reaction when ammonia is the substrate. The allosteric effector GTP functions by stabilizing the protein conformation that binds the tetrahedral intermediate(s) formed during glutamine hydrolysis. Inhibited by the product CTP, via allosteric rather than competitive inhibition.</text>
</comment>
<feature type="active site" evidence="11">
    <location>
        <position position="510"/>
    </location>
</feature>
<keyword evidence="9 11" id="KW-0665">Pyrimidine biosynthesis</keyword>
<feature type="binding site" evidence="11">
    <location>
        <begin position="189"/>
        <end position="194"/>
    </location>
    <ligand>
        <name>CTP</name>
        <dbReference type="ChEBI" id="CHEBI:37563"/>
        <note>allosteric inhibitor</note>
    </ligand>
</feature>
<dbReference type="SUPFAM" id="SSF52317">
    <property type="entry name" value="Class I glutamine amidotransferase-like"/>
    <property type="match status" value="1"/>
</dbReference>
<sequence>MSVKYVFVTGGVVSGLGKGITAASLGRLLKCRGYRVTMQKFDPYINVDPGTMSPYQHGEVFVTDDGAETDLDLGHYERFIDENLSVNSNITTGKIYWHVLNKERRGDYLGGTVQVIPHITNEIKERVYRLGNSGDTDVVITEIGGTVGDIESLPFLEAIRQVVTEVGKDNAIFIHVTLVPFIAGSNELKSKPTQHSVKELLSQGIQPNIIVCRSELPLPDEMRSKIALFCNTRPQDIIQNLTAPTLYEVPLMLEEEGLAAAVCHHLGLENRTPDLAEWKAMVDRSKNAYRNVTIGVVGKYVALPDAYLSIAESLRHAGITNDAKVDIRLISSEDITSENAQDMLGECDGILIPGGFGDRGIEGKVAAAHYARTNNIPYFGICLGMQISVIEFARNVLHFEDANSAEFNEQCAYPVIHIMPEQKEITEKGGTMRLGLYPCVLTEGTLSQTAYNDELVYERHRHRYEFNNQWRKDFEQGGMKIAGLSPDSKLVEIVEIPQHPWFVGVQFHPEFKSRPNRPHPLFNGFVAAALNHREGK</sequence>
<comment type="caution">
    <text evidence="11">Lacks conserved residue(s) required for the propagation of feature annotation.</text>
</comment>
<comment type="similarity">
    <text evidence="2 11">Belongs to the CTP synthase family.</text>
</comment>
<evidence type="ECO:0000256" key="10">
    <source>
        <dbReference type="ARBA" id="ARBA00047781"/>
    </source>
</evidence>
<feature type="binding site" evidence="11">
    <location>
        <position position="243"/>
    </location>
    <ligand>
        <name>ATP</name>
        <dbReference type="ChEBI" id="CHEBI:30616"/>
    </ligand>
</feature>
<dbReference type="GO" id="GO:0042802">
    <property type="term" value="F:identical protein binding"/>
    <property type="evidence" value="ECO:0007669"/>
    <property type="project" value="TreeGrafter"/>
</dbReference>
<dbReference type="GO" id="GO:0005829">
    <property type="term" value="C:cytosol"/>
    <property type="evidence" value="ECO:0007669"/>
    <property type="project" value="TreeGrafter"/>
</dbReference>
<feature type="binding site" evidence="11">
    <location>
        <position position="72"/>
    </location>
    <ligand>
        <name>Mg(2+)</name>
        <dbReference type="ChEBI" id="CHEBI:18420"/>
    </ligand>
</feature>
<keyword evidence="6 11" id="KW-0067">ATP-binding</keyword>
<feature type="binding site" evidence="11">
    <location>
        <position position="355"/>
    </location>
    <ligand>
        <name>L-glutamine</name>
        <dbReference type="ChEBI" id="CHEBI:58359"/>
    </ligand>
</feature>
<reference evidence="14" key="1">
    <citation type="submission" date="2020-08" db="EMBL/GenBank/DDBJ databases">
        <title>Genome public.</title>
        <authorList>
            <person name="Liu C."/>
            <person name="Sun Q."/>
        </authorList>
    </citation>
    <scope>NUCLEOTIDE SEQUENCE</scope>
    <source>
        <strain evidence="14">NSJ-64</strain>
    </source>
</reference>
<feature type="binding site" evidence="11">
    <location>
        <position position="225"/>
    </location>
    <ligand>
        <name>CTP</name>
        <dbReference type="ChEBI" id="CHEBI:37563"/>
        <note>allosteric inhibitor</note>
    </ligand>
</feature>
<feature type="binding site" evidence="11">
    <location>
        <begin position="149"/>
        <end position="151"/>
    </location>
    <ligand>
        <name>CTP</name>
        <dbReference type="ChEBI" id="CHEBI:37563"/>
        <note>allosteric inhibitor</note>
    </ligand>
</feature>
<dbReference type="SUPFAM" id="SSF52540">
    <property type="entry name" value="P-loop containing nucleoside triphosphate hydrolases"/>
    <property type="match status" value="1"/>
</dbReference>
<comment type="catalytic activity">
    <reaction evidence="10 11">
        <text>UTP + L-glutamine + ATP + H2O = CTP + L-glutamate + ADP + phosphate + 2 H(+)</text>
        <dbReference type="Rhea" id="RHEA:26426"/>
        <dbReference type="ChEBI" id="CHEBI:15377"/>
        <dbReference type="ChEBI" id="CHEBI:15378"/>
        <dbReference type="ChEBI" id="CHEBI:29985"/>
        <dbReference type="ChEBI" id="CHEBI:30616"/>
        <dbReference type="ChEBI" id="CHEBI:37563"/>
        <dbReference type="ChEBI" id="CHEBI:43474"/>
        <dbReference type="ChEBI" id="CHEBI:46398"/>
        <dbReference type="ChEBI" id="CHEBI:58359"/>
        <dbReference type="ChEBI" id="CHEBI:456216"/>
        <dbReference type="EC" id="6.3.4.2"/>
    </reaction>
</comment>
<dbReference type="Proteomes" id="UP000623678">
    <property type="component" value="Unassembled WGS sequence"/>
</dbReference>
<dbReference type="CDD" id="cd01746">
    <property type="entry name" value="GATase1_CTP_Synthase"/>
    <property type="match status" value="1"/>
</dbReference>
<feature type="active site" evidence="11">
    <location>
        <position position="508"/>
    </location>
</feature>
<feature type="binding site" evidence="11">
    <location>
        <position position="14"/>
    </location>
    <ligand>
        <name>CTP</name>
        <dbReference type="ChEBI" id="CHEBI:37563"/>
        <note>allosteric inhibitor</note>
    </ligand>
</feature>
<dbReference type="PROSITE" id="PS51273">
    <property type="entry name" value="GATASE_TYPE_1"/>
    <property type="match status" value="1"/>
</dbReference>
<proteinExistence type="inferred from homology"/>
<name>A0A926ETS1_9FIRM</name>
<dbReference type="InterPro" id="IPR017456">
    <property type="entry name" value="CTP_synthase_N"/>
</dbReference>
<keyword evidence="5 11" id="KW-0547">Nucleotide-binding</keyword>
<keyword evidence="3 11" id="KW-0436">Ligase</keyword>
<evidence type="ECO:0000256" key="2">
    <source>
        <dbReference type="ARBA" id="ARBA00007533"/>
    </source>
</evidence>
<dbReference type="GO" id="GO:0046872">
    <property type="term" value="F:metal ion binding"/>
    <property type="evidence" value="ECO:0007669"/>
    <property type="project" value="UniProtKB-KW"/>
</dbReference>
<dbReference type="CDD" id="cd03113">
    <property type="entry name" value="CTPS_N"/>
    <property type="match status" value="1"/>
</dbReference>
<dbReference type="InterPro" id="IPR033828">
    <property type="entry name" value="GATase1_CTP_Synthase"/>
</dbReference>
<evidence type="ECO:0000256" key="1">
    <source>
        <dbReference type="ARBA" id="ARBA00005171"/>
    </source>
</evidence>
<dbReference type="GO" id="GO:0005524">
    <property type="term" value="F:ATP binding"/>
    <property type="evidence" value="ECO:0007669"/>
    <property type="project" value="UniProtKB-KW"/>
</dbReference>
<evidence type="ECO:0000256" key="8">
    <source>
        <dbReference type="ARBA" id="ARBA00022962"/>
    </source>
</evidence>
<dbReference type="PANTHER" id="PTHR11550:SF0">
    <property type="entry name" value="CTP SYNTHASE-RELATED"/>
    <property type="match status" value="1"/>
</dbReference>
<dbReference type="GO" id="GO:0044210">
    <property type="term" value="P:'de novo' CTP biosynthetic process"/>
    <property type="evidence" value="ECO:0007669"/>
    <property type="project" value="UniProtKB-UniRule"/>
</dbReference>
<evidence type="ECO:0000259" key="12">
    <source>
        <dbReference type="Pfam" id="PF00117"/>
    </source>
</evidence>
<keyword evidence="7 11" id="KW-0460">Magnesium</keyword>
<evidence type="ECO:0000256" key="4">
    <source>
        <dbReference type="ARBA" id="ARBA00022723"/>
    </source>
</evidence>
<comment type="caution">
    <text evidence="14">The sequence shown here is derived from an EMBL/GenBank/DDBJ whole genome shotgun (WGS) entry which is preliminary data.</text>
</comment>
<dbReference type="InterPro" id="IPR017926">
    <property type="entry name" value="GATASE"/>
</dbReference>
<feature type="binding site" evidence="11">
    <location>
        <position position="142"/>
    </location>
    <ligand>
        <name>Mg(2+)</name>
        <dbReference type="ChEBI" id="CHEBI:18420"/>
    </ligand>
</feature>
<dbReference type="EMBL" id="JACRTD010000010">
    <property type="protein sequence ID" value="MBC8586339.1"/>
    <property type="molecule type" value="Genomic_DNA"/>
</dbReference>
<evidence type="ECO:0000256" key="6">
    <source>
        <dbReference type="ARBA" id="ARBA00022840"/>
    </source>
</evidence>
<evidence type="ECO:0000256" key="3">
    <source>
        <dbReference type="ARBA" id="ARBA00022598"/>
    </source>
</evidence>
<feature type="binding site" evidence="11">
    <location>
        <position position="14"/>
    </location>
    <ligand>
        <name>UTP</name>
        <dbReference type="ChEBI" id="CHEBI:46398"/>
    </ligand>
</feature>
<feature type="binding site" evidence="11">
    <location>
        <begin position="15"/>
        <end position="20"/>
    </location>
    <ligand>
        <name>ATP</name>
        <dbReference type="ChEBI" id="CHEBI:30616"/>
    </ligand>
</feature>
<comment type="subunit">
    <text evidence="11">Homotetramer.</text>
</comment>
<feature type="active site" description="Nucleophile; for glutamine hydrolysis" evidence="11">
    <location>
        <position position="382"/>
    </location>
</feature>
<dbReference type="InterPro" id="IPR029062">
    <property type="entry name" value="Class_I_gatase-like"/>
</dbReference>
<evidence type="ECO:0000259" key="13">
    <source>
        <dbReference type="Pfam" id="PF06418"/>
    </source>
</evidence>
<keyword evidence="15" id="KW-1185">Reference proteome</keyword>
<comment type="function">
    <text evidence="11">Catalyzes the ATP-dependent amination of UTP to CTP with either L-glutamine or ammonia as the source of nitrogen. Regulates intracellular CTP levels through interactions with the four ribonucleotide triphosphates.</text>
</comment>
<dbReference type="GO" id="GO:0097268">
    <property type="term" value="C:cytoophidium"/>
    <property type="evidence" value="ECO:0007669"/>
    <property type="project" value="UniProtKB-ARBA"/>
</dbReference>
<evidence type="ECO:0000256" key="9">
    <source>
        <dbReference type="ARBA" id="ARBA00022975"/>
    </source>
</evidence>
<dbReference type="AlphaFoldDB" id="A0A926ETS1"/>
<dbReference type="InterPro" id="IPR027417">
    <property type="entry name" value="P-loop_NTPase"/>
</dbReference>
<feature type="binding site" evidence="11">
    <location>
        <position position="225"/>
    </location>
    <ligand>
        <name>UTP</name>
        <dbReference type="ChEBI" id="CHEBI:46398"/>
    </ligand>
</feature>
<comment type="catalytic activity">
    <reaction evidence="11">
        <text>L-glutamine + H2O = L-glutamate + NH4(+)</text>
        <dbReference type="Rhea" id="RHEA:15889"/>
        <dbReference type="ChEBI" id="CHEBI:15377"/>
        <dbReference type="ChEBI" id="CHEBI:28938"/>
        <dbReference type="ChEBI" id="CHEBI:29985"/>
        <dbReference type="ChEBI" id="CHEBI:58359"/>
    </reaction>
</comment>
<dbReference type="Pfam" id="PF00117">
    <property type="entry name" value="GATase"/>
    <property type="match status" value="1"/>
</dbReference>
<dbReference type="HAMAP" id="MF_01227">
    <property type="entry name" value="PyrG"/>
    <property type="match status" value="1"/>
</dbReference>
<gene>
    <name evidence="11" type="primary">pyrG</name>
    <name evidence="14" type="ORF">H8705_12190</name>
</gene>
<dbReference type="Gene3D" id="3.40.50.300">
    <property type="entry name" value="P-loop containing nucleotide triphosphate hydrolases"/>
    <property type="match status" value="1"/>
</dbReference>